<dbReference type="RefSeq" id="XP_004367972.1">
    <property type="nucleotide sequence ID" value="XM_004367915.1"/>
</dbReference>
<dbReference type="KEGG" id="acan:ACA1_289700"/>
<dbReference type="Pfam" id="PF03665">
    <property type="entry name" value="UPF0172"/>
    <property type="match status" value="1"/>
</dbReference>
<protein>
    <recommendedName>
        <fullName evidence="2">MPN domain-containing protein</fullName>
    </recommendedName>
</protein>
<dbReference type="AlphaFoldDB" id="L8HJ23"/>
<reference evidence="3 4" key="1">
    <citation type="journal article" date="2013" name="Genome Biol.">
        <title>Genome of Acanthamoeba castellanii highlights extensive lateral gene transfer and early evolution of tyrosine kinase signaling.</title>
        <authorList>
            <person name="Clarke M."/>
            <person name="Lohan A.J."/>
            <person name="Liu B."/>
            <person name="Lagkouvardos I."/>
            <person name="Roy S."/>
            <person name="Zafar N."/>
            <person name="Bertelli C."/>
            <person name="Schilde C."/>
            <person name="Kianianmomeni A."/>
            <person name="Burglin T.R."/>
            <person name="Frech C."/>
            <person name="Turcotte B."/>
            <person name="Kopec K.O."/>
            <person name="Synnott J.M."/>
            <person name="Choo C."/>
            <person name="Paponov I."/>
            <person name="Finkler A."/>
            <person name="Soon Heng Tan C."/>
            <person name="Hutchins A.P."/>
            <person name="Weinmeier T."/>
            <person name="Rattei T."/>
            <person name="Chu J.S."/>
            <person name="Gimenez G."/>
            <person name="Irimia M."/>
            <person name="Rigden D.J."/>
            <person name="Fitzpatrick D.A."/>
            <person name="Lorenzo-Morales J."/>
            <person name="Bateman A."/>
            <person name="Chiu C.H."/>
            <person name="Tang P."/>
            <person name="Hegemann P."/>
            <person name="Fromm H."/>
            <person name="Raoult D."/>
            <person name="Greub G."/>
            <person name="Miranda-Saavedra D."/>
            <person name="Chen N."/>
            <person name="Nash P."/>
            <person name="Ginger M.L."/>
            <person name="Horn M."/>
            <person name="Schaap P."/>
            <person name="Caler L."/>
            <person name="Loftus B."/>
        </authorList>
    </citation>
    <scope>NUCLEOTIDE SEQUENCE [LARGE SCALE GENOMIC DNA]</scope>
    <source>
        <strain evidence="3 4">Neff</strain>
    </source>
</reference>
<dbReference type="PROSITE" id="PS50249">
    <property type="entry name" value="MPN"/>
    <property type="match status" value="1"/>
</dbReference>
<dbReference type="OMA" id="PHCAING"/>
<evidence type="ECO:0000259" key="2">
    <source>
        <dbReference type="PROSITE" id="PS50249"/>
    </source>
</evidence>
<accession>L8HJ23</accession>
<dbReference type="STRING" id="1257118.L8HJ23"/>
<comment type="similarity">
    <text evidence="1">Belongs to the EMC8/EMC9 family.</text>
</comment>
<dbReference type="Proteomes" id="UP000011083">
    <property type="component" value="Unassembled WGS sequence"/>
</dbReference>
<dbReference type="InterPro" id="IPR005366">
    <property type="entry name" value="EMC8/9"/>
</dbReference>
<dbReference type="InterPro" id="IPR037518">
    <property type="entry name" value="MPN"/>
</dbReference>
<dbReference type="GeneID" id="14926262"/>
<dbReference type="EMBL" id="KB007805">
    <property type="protein sequence ID" value="ELR25217.1"/>
    <property type="molecule type" value="Genomic_DNA"/>
</dbReference>
<evidence type="ECO:0000256" key="1">
    <source>
        <dbReference type="ARBA" id="ARBA00007461"/>
    </source>
</evidence>
<dbReference type="OrthoDB" id="194468at2759"/>
<keyword evidence="4" id="KW-1185">Reference proteome</keyword>
<dbReference type="PANTHER" id="PTHR12941:SF10">
    <property type="entry name" value="ER MEMBRANE PROTEIN COMPLEX SUBUNIT 8_9 HOMOLOG"/>
    <property type="match status" value="1"/>
</dbReference>
<feature type="domain" description="MPN" evidence="2">
    <location>
        <begin position="9"/>
        <end position="143"/>
    </location>
</feature>
<proteinExistence type="inferred from homology"/>
<sequence>MSKGQQKSFVVAGDAYAKIVMHINKYPYLAVNGVLLGSKSNGDAAIRIVDYIPFFHGATLAPMLEAAMMLVEERATEQQLSIVGYFHANELADDTELSPLAISIGSKISKQFAGACVLLGYLREGEGWHDKSKNFSLDEAYDTAQLASLAKDCQRLQDFDNHLEDASNDFFNLRLFEQPEPKKRK</sequence>
<name>L8HJ23_ACACF</name>
<organism evidence="3 4">
    <name type="scientific">Acanthamoeba castellanii (strain ATCC 30010 / Neff)</name>
    <dbReference type="NCBI Taxonomy" id="1257118"/>
    <lineage>
        <taxon>Eukaryota</taxon>
        <taxon>Amoebozoa</taxon>
        <taxon>Discosea</taxon>
        <taxon>Longamoebia</taxon>
        <taxon>Centramoebida</taxon>
        <taxon>Acanthamoebidae</taxon>
        <taxon>Acanthamoeba</taxon>
    </lineage>
</organism>
<dbReference type="VEuPathDB" id="AmoebaDB:ACA1_289700"/>
<dbReference type="PANTHER" id="PTHR12941">
    <property type="entry name" value="ER MEMBRANE PROTEIN COMPLEX"/>
    <property type="match status" value="1"/>
</dbReference>
<gene>
    <name evidence="3" type="ORF">ACA1_289700</name>
</gene>
<evidence type="ECO:0000313" key="3">
    <source>
        <dbReference type="EMBL" id="ELR25217.1"/>
    </source>
</evidence>
<dbReference type="GO" id="GO:0072546">
    <property type="term" value="C:EMC complex"/>
    <property type="evidence" value="ECO:0007669"/>
    <property type="project" value="InterPro"/>
</dbReference>
<dbReference type="CDD" id="cd08060">
    <property type="entry name" value="MPN_UPF0172"/>
    <property type="match status" value="1"/>
</dbReference>
<evidence type="ECO:0000313" key="4">
    <source>
        <dbReference type="Proteomes" id="UP000011083"/>
    </source>
</evidence>